<protein>
    <recommendedName>
        <fullName evidence="3">NADH-plastoquinone oxidoreductase subunit K</fullName>
    </recommendedName>
</protein>
<evidence type="ECO:0000313" key="2">
    <source>
        <dbReference type="Proteomes" id="UP000823749"/>
    </source>
</evidence>
<reference evidence="1" key="1">
    <citation type="submission" date="2020-08" db="EMBL/GenBank/DDBJ databases">
        <title>Plant Genome Project.</title>
        <authorList>
            <person name="Zhang R.-G."/>
        </authorList>
    </citation>
    <scope>NUCLEOTIDE SEQUENCE</scope>
    <source>
        <strain evidence="1">WSP0</strain>
        <tissue evidence="1">Leaf</tissue>
    </source>
</reference>
<evidence type="ECO:0008006" key="3">
    <source>
        <dbReference type="Google" id="ProtNLM"/>
    </source>
</evidence>
<organism evidence="1 2">
    <name type="scientific">Rhododendron griersonianum</name>
    <dbReference type="NCBI Taxonomy" id="479676"/>
    <lineage>
        <taxon>Eukaryota</taxon>
        <taxon>Viridiplantae</taxon>
        <taxon>Streptophyta</taxon>
        <taxon>Embryophyta</taxon>
        <taxon>Tracheophyta</taxon>
        <taxon>Spermatophyta</taxon>
        <taxon>Magnoliopsida</taxon>
        <taxon>eudicotyledons</taxon>
        <taxon>Gunneridae</taxon>
        <taxon>Pentapetalae</taxon>
        <taxon>asterids</taxon>
        <taxon>Ericales</taxon>
        <taxon>Ericaceae</taxon>
        <taxon>Ericoideae</taxon>
        <taxon>Rhodoreae</taxon>
        <taxon>Rhododendron</taxon>
    </lineage>
</organism>
<dbReference type="AlphaFoldDB" id="A0AAV6IIG3"/>
<sequence>MIVVFLDCTIRPSDTDNRIFLDNRSHFGEKFRAFDKDPMSKEFYSLPSGFLRSISLSLYHLSKWAEKIGWV</sequence>
<gene>
    <name evidence="1" type="ORF">RHGRI_028131</name>
</gene>
<keyword evidence="2" id="KW-1185">Reference proteome</keyword>
<dbReference type="EMBL" id="JACTNZ010000010">
    <property type="protein sequence ID" value="KAG5527109.1"/>
    <property type="molecule type" value="Genomic_DNA"/>
</dbReference>
<proteinExistence type="predicted"/>
<accession>A0AAV6IIG3</accession>
<comment type="caution">
    <text evidence="1">The sequence shown here is derived from an EMBL/GenBank/DDBJ whole genome shotgun (WGS) entry which is preliminary data.</text>
</comment>
<name>A0AAV6IIG3_9ERIC</name>
<dbReference type="Proteomes" id="UP000823749">
    <property type="component" value="Chromosome 10"/>
</dbReference>
<evidence type="ECO:0000313" key="1">
    <source>
        <dbReference type="EMBL" id="KAG5527109.1"/>
    </source>
</evidence>